<sequence>MSLPEEIKSFVIEESKDLNNFFETDLQKNIEHLIDRVKSLEMQVDNFASYKVQNIELSRQLSLSLNEKCDKIKDFEKYIATLNRQMEMSKCSNDIDALQFIPLNSIQLTKDSNLSNLNEKFHKYYQKYEKKYSDLCTSSMETSNKLIWFLISKINQEISNNQKTVSNIQNDKNKILKNLNSMKCENDRLHKFIKDVKTRRLSENVSNNTNQYNKNRRNTVAHLEKIIDNSVEIKMISQLSKDKDDIKCLFEKENKIVKNENENENKKKVINKFNI</sequence>
<proteinExistence type="predicted"/>
<name>A0A177AQJ7_9BILA</name>
<gene>
    <name evidence="1" type="ORF">A3Q56_08016</name>
</gene>
<accession>A0A177AQJ7</accession>
<keyword evidence="2" id="KW-1185">Reference proteome</keyword>
<organism evidence="1 2">
    <name type="scientific">Intoshia linei</name>
    <dbReference type="NCBI Taxonomy" id="1819745"/>
    <lineage>
        <taxon>Eukaryota</taxon>
        <taxon>Metazoa</taxon>
        <taxon>Spiralia</taxon>
        <taxon>Lophotrochozoa</taxon>
        <taxon>Mesozoa</taxon>
        <taxon>Orthonectida</taxon>
        <taxon>Rhopaluridae</taxon>
        <taxon>Intoshia</taxon>
    </lineage>
</organism>
<dbReference type="Proteomes" id="UP000078046">
    <property type="component" value="Unassembled WGS sequence"/>
</dbReference>
<evidence type="ECO:0000313" key="2">
    <source>
        <dbReference type="Proteomes" id="UP000078046"/>
    </source>
</evidence>
<dbReference type="EMBL" id="LWCA01001965">
    <property type="protein sequence ID" value="OAF64277.1"/>
    <property type="molecule type" value="Genomic_DNA"/>
</dbReference>
<protein>
    <submittedName>
        <fullName evidence="1">Uncharacterized protein</fullName>
    </submittedName>
</protein>
<evidence type="ECO:0000313" key="1">
    <source>
        <dbReference type="EMBL" id="OAF64277.1"/>
    </source>
</evidence>
<comment type="caution">
    <text evidence="1">The sequence shown here is derived from an EMBL/GenBank/DDBJ whole genome shotgun (WGS) entry which is preliminary data.</text>
</comment>
<reference evidence="1 2" key="1">
    <citation type="submission" date="2016-04" db="EMBL/GenBank/DDBJ databases">
        <title>The genome of Intoshia linei affirms orthonectids as highly simplified spiralians.</title>
        <authorList>
            <person name="Mikhailov K.V."/>
            <person name="Slusarev G.S."/>
            <person name="Nikitin M.A."/>
            <person name="Logacheva M.D."/>
            <person name="Penin A."/>
            <person name="Aleoshin V."/>
            <person name="Panchin Y.V."/>
        </authorList>
    </citation>
    <scope>NUCLEOTIDE SEQUENCE [LARGE SCALE GENOMIC DNA]</scope>
    <source>
        <strain evidence="1">Intl2013</strain>
        <tissue evidence="1">Whole animal</tissue>
    </source>
</reference>
<dbReference type="AlphaFoldDB" id="A0A177AQJ7"/>